<feature type="transmembrane region" description="Helical" evidence="10">
    <location>
        <begin position="137"/>
        <end position="161"/>
    </location>
</feature>
<feature type="compositionally biased region" description="Polar residues" evidence="9">
    <location>
        <begin position="13"/>
        <end position="36"/>
    </location>
</feature>
<gene>
    <name evidence="12" type="ORF">MIND_01011000</name>
</gene>
<dbReference type="PROSITE" id="PS51762">
    <property type="entry name" value="GH16_2"/>
    <property type="match status" value="1"/>
</dbReference>
<evidence type="ECO:0000313" key="13">
    <source>
        <dbReference type="Proteomes" id="UP000636479"/>
    </source>
</evidence>
<keyword evidence="8" id="KW-0961">Cell wall biogenesis/degradation</keyword>
<feature type="region of interest" description="Disordered" evidence="9">
    <location>
        <begin position="1"/>
        <end position="51"/>
    </location>
</feature>
<name>A0A8H6VWR3_9AGAR</name>
<dbReference type="InterPro" id="IPR005629">
    <property type="entry name" value="Skn1/Kre6/Sbg1"/>
</dbReference>
<reference evidence="12" key="1">
    <citation type="submission" date="2020-05" db="EMBL/GenBank/DDBJ databases">
        <title>Mycena genomes resolve the evolution of fungal bioluminescence.</title>
        <authorList>
            <person name="Tsai I.J."/>
        </authorList>
    </citation>
    <scope>NUCLEOTIDE SEQUENCE</scope>
    <source>
        <strain evidence="12">171206Taipei</strain>
    </source>
</reference>
<dbReference type="GO" id="GO:0046856">
    <property type="term" value="P:phosphatidylinositol dephosphorylation"/>
    <property type="evidence" value="ECO:0007669"/>
    <property type="project" value="InterPro"/>
</dbReference>
<dbReference type="AlphaFoldDB" id="A0A8H6VWR3"/>
<evidence type="ECO:0000256" key="7">
    <source>
        <dbReference type="ARBA" id="ARBA00023180"/>
    </source>
</evidence>
<dbReference type="SMART" id="SM00128">
    <property type="entry name" value="IPPc"/>
    <property type="match status" value="1"/>
</dbReference>
<evidence type="ECO:0000256" key="5">
    <source>
        <dbReference type="ARBA" id="ARBA00022989"/>
    </source>
</evidence>
<feature type="transmembrane region" description="Helical" evidence="10">
    <location>
        <begin position="985"/>
        <end position="1008"/>
    </location>
</feature>
<feature type="region of interest" description="Disordered" evidence="9">
    <location>
        <begin position="72"/>
        <end position="96"/>
    </location>
</feature>
<keyword evidence="13" id="KW-1185">Reference proteome</keyword>
<evidence type="ECO:0000256" key="9">
    <source>
        <dbReference type="SAM" id="MobiDB-lite"/>
    </source>
</evidence>
<dbReference type="GO" id="GO:0015926">
    <property type="term" value="F:glucosidase activity"/>
    <property type="evidence" value="ECO:0007669"/>
    <property type="project" value="TreeGrafter"/>
</dbReference>
<protein>
    <submittedName>
        <fullName evidence="12">Beta-glucan synthesis-associated protein SKN1</fullName>
    </submittedName>
</protein>
<dbReference type="Gene3D" id="2.60.120.200">
    <property type="match status" value="2"/>
</dbReference>
<evidence type="ECO:0000313" key="12">
    <source>
        <dbReference type="EMBL" id="KAF7294736.1"/>
    </source>
</evidence>
<dbReference type="PANTHER" id="PTHR31361:SF1">
    <property type="entry name" value="BETA-GLUCAN SYNTHESIS-ASSOCIATED PROTEIN KRE6-RELATED"/>
    <property type="match status" value="1"/>
</dbReference>
<dbReference type="OrthoDB" id="412647at2759"/>
<dbReference type="InterPro" id="IPR000757">
    <property type="entry name" value="Beta-glucanase-like"/>
</dbReference>
<evidence type="ECO:0000256" key="10">
    <source>
        <dbReference type="SAM" id="Phobius"/>
    </source>
</evidence>
<dbReference type="Pfam" id="PF03935">
    <property type="entry name" value="SKN1_KRE6_Sbg1"/>
    <property type="match status" value="1"/>
</dbReference>
<evidence type="ECO:0000256" key="6">
    <source>
        <dbReference type="ARBA" id="ARBA00023136"/>
    </source>
</evidence>
<dbReference type="Proteomes" id="UP000636479">
    <property type="component" value="Unassembled WGS sequence"/>
</dbReference>
<dbReference type="GO" id="GO:0016791">
    <property type="term" value="F:phosphatase activity"/>
    <property type="evidence" value="ECO:0007669"/>
    <property type="project" value="InterPro"/>
</dbReference>
<evidence type="ECO:0000256" key="3">
    <source>
        <dbReference type="ARBA" id="ARBA00022692"/>
    </source>
</evidence>
<comment type="subcellular location">
    <subcellularLocation>
        <location evidence="1">Membrane</location>
        <topology evidence="1">Single-pass type II membrane protein</topology>
    </subcellularLocation>
</comment>
<comment type="caution">
    <text evidence="12">The sequence shown here is derived from an EMBL/GenBank/DDBJ whole genome shotgun (WGS) entry which is preliminary data.</text>
</comment>
<dbReference type="SUPFAM" id="SSF56219">
    <property type="entry name" value="DNase I-like"/>
    <property type="match status" value="1"/>
</dbReference>
<evidence type="ECO:0000256" key="8">
    <source>
        <dbReference type="ARBA" id="ARBA00023316"/>
    </source>
</evidence>
<sequence length="1023" mass="113099">MSRHRPVTPDPYPQQQYASVPRSPQSPRSAYTQRTAPSRAGTEATNRPGIIHGVATGNIGADYGPYSYDPSLNRAAPGEGTRLRKSPSAPRPNLARTATVNTKFEQNLDLDDALHNPDPVADARRDRKFDVFSSRGWINATALVVLFGGMLMLFAGYPILWHYTHPRSHITGFNIGGINATGQVPQLSSFPRMIDQDTPQSAYSYRGTDGKKYNLVFSDEFNVEGRSFYPGDDPYWEAVDLHYWPTGDLEWYDPSAITTKDGKLVITMTEVKNHDLNFMSGMLQSWNKVCFTTGYVEMSISLPGAPSQPGFWPGAWMMGNLGRAGYGATTEGMWPYSYDTCDLGTFPNQTTHDGQPSAVFDDKLSFLPGQRLSACTCPGSDHPGPSTSTGRGVPEIDILEAQVEIEGTAPFFRGQVSQSYQIAPYGFNHHFRNSSDVTPIVNHTNSKFNSYTGNQYQESVSVVSYIEDQFYDGNAYAPYGLEWYSNPSKRSSGYINWLSNGVKTWTLTPDTIGPNDDSQVSGRLITEEPMYLVLNLGMSPSFQQQDFNAMKFPAQMRIDYVRVYQQSGIKDGVTCNPPSRPTSDYINRHIAAYSNPNLTTGRSMPRLLVQIASYNTNLQGDDGVPQSLVDWLSPTLQVSNFLSHPQHPADIIAVGFQELLPLHLGLSGLSKKVIQNRDAHIQGQIETFTNEKYGLVNKVVNGGVALLVYARDGGVARSACDIQTTWTGTGPGYMGNKGAVAVRFRVPGDDGGVGETFTFICAHLTAHSEKLRQRIADWHHIVGTLLFPSLTGGESTTVYHTSHLFLLGDLNFRVVLPPEHPLKGVSSAIGQALSQQSARDAFKEYDQLLVERRQPSNNLFVGLREGEFWKFKCSYKYHIGHADRYSEKRSPAWTDRILYTTYLDSPATPDDSVITNVLYTSIPGYTTSDHKPIVAMLLLPESDAGNTSDSPPLLRLPADYVPTPDPHATLKRYIGRVLDRLVGRLWWLLTLLGAGSTVMGLFNFVLGVSAWGWWRAKAGDGVV</sequence>
<organism evidence="12 13">
    <name type="scientific">Mycena indigotica</name>
    <dbReference type="NCBI Taxonomy" id="2126181"/>
    <lineage>
        <taxon>Eukaryota</taxon>
        <taxon>Fungi</taxon>
        <taxon>Dikarya</taxon>
        <taxon>Basidiomycota</taxon>
        <taxon>Agaricomycotina</taxon>
        <taxon>Agaricomycetes</taxon>
        <taxon>Agaricomycetidae</taxon>
        <taxon>Agaricales</taxon>
        <taxon>Marasmiineae</taxon>
        <taxon>Mycenaceae</taxon>
        <taxon>Mycena</taxon>
    </lineage>
</organism>
<dbReference type="InterPro" id="IPR013320">
    <property type="entry name" value="ConA-like_dom_sf"/>
</dbReference>
<dbReference type="Pfam" id="PF22669">
    <property type="entry name" value="Exo_endo_phos2"/>
    <property type="match status" value="1"/>
</dbReference>
<keyword evidence="7" id="KW-0325">Glycoprotein</keyword>
<keyword evidence="5 10" id="KW-1133">Transmembrane helix</keyword>
<evidence type="ECO:0000259" key="11">
    <source>
        <dbReference type="PROSITE" id="PS51762"/>
    </source>
</evidence>
<dbReference type="GeneID" id="59349221"/>
<dbReference type="InterPro" id="IPR000300">
    <property type="entry name" value="IPPc"/>
</dbReference>
<keyword evidence="3 10" id="KW-0812">Transmembrane</keyword>
<evidence type="ECO:0000256" key="1">
    <source>
        <dbReference type="ARBA" id="ARBA00004606"/>
    </source>
</evidence>
<dbReference type="RefSeq" id="XP_037216099.1">
    <property type="nucleotide sequence ID" value="XM_037366705.1"/>
</dbReference>
<dbReference type="EMBL" id="JACAZF010000009">
    <property type="protein sequence ID" value="KAF7294736.1"/>
    <property type="molecule type" value="Genomic_DNA"/>
</dbReference>
<dbReference type="PANTHER" id="PTHR31361">
    <property type="entry name" value="BETA-GLUCAN SYNTHESIS-ASSOCIATED PROTEIN KRE6-RELATED"/>
    <property type="match status" value="1"/>
</dbReference>
<dbReference type="CDD" id="cd02180">
    <property type="entry name" value="GH16_fungal_KRE6_glucanase"/>
    <property type="match status" value="1"/>
</dbReference>
<keyword evidence="6 10" id="KW-0472">Membrane</keyword>
<proteinExistence type="inferred from homology"/>
<dbReference type="InterPro" id="IPR036691">
    <property type="entry name" value="Endo/exonu/phosph_ase_sf"/>
</dbReference>
<dbReference type="SUPFAM" id="SSF49899">
    <property type="entry name" value="Concanavalin A-like lectins/glucanases"/>
    <property type="match status" value="1"/>
</dbReference>
<keyword evidence="4" id="KW-0735">Signal-anchor</keyword>
<evidence type="ECO:0000256" key="4">
    <source>
        <dbReference type="ARBA" id="ARBA00022968"/>
    </source>
</evidence>
<feature type="domain" description="GH16" evidence="11">
    <location>
        <begin position="198"/>
        <end position="569"/>
    </location>
</feature>
<evidence type="ECO:0000256" key="2">
    <source>
        <dbReference type="ARBA" id="ARBA00010962"/>
    </source>
</evidence>
<dbReference type="GO" id="GO:0006078">
    <property type="term" value="P:(1-&gt;6)-beta-D-glucan biosynthetic process"/>
    <property type="evidence" value="ECO:0007669"/>
    <property type="project" value="TreeGrafter"/>
</dbReference>
<dbReference type="Gene3D" id="3.60.10.10">
    <property type="entry name" value="Endonuclease/exonuclease/phosphatase"/>
    <property type="match status" value="1"/>
</dbReference>
<dbReference type="GO" id="GO:0031505">
    <property type="term" value="P:fungal-type cell wall organization"/>
    <property type="evidence" value="ECO:0007669"/>
    <property type="project" value="TreeGrafter"/>
</dbReference>
<accession>A0A8H6VWR3</accession>
<comment type="similarity">
    <text evidence="2">Belongs to the SKN1/KRE6 family.</text>
</comment>
<dbReference type="GO" id="GO:0005886">
    <property type="term" value="C:plasma membrane"/>
    <property type="evidence" value="ECO:0007669"/>
    <property type="project" value="TreeGrafter"/>
</dbReference>
<dbReference type="GO" id="GO:0005789">
    <property type="term" value="C:endoplasmic reticulum membrane"/>
    <property type="evidence" value="ECO:0007669"/>
    <property type="project" value="TreeGrafter"/>
</dbReference>
<dbReference type="FunFam" id="2.60.120.200:FF:000135">
    <property type="entry name" value="Related to KRE6-glucan synthase subunit"/>
    <property type="match status" value="1"/>
</dbReference>